<keyword evidence="2" id="KW-1185">Reference proteome</keyword>
<sequence>MIDSTIIVRVHVCAFGCGNEEQGLGRSKGRFTSKIHALVDTLGNPLK</sequence>
<dbReference type="Proteomes" id="UP000018951">
    <property type="component" value="Unassembled WGS sequence"/>
</dbReference>
<evidence type="ECO:0008006" key="3">
    <source>
        <dbReference type="Google" id="ProtNLM"/>
    </source>
</evidence>
<accession>W2V1S0</accession>
<feature type="non-terminal residue" evidence="1">
    <location>
        <position position="47"/>
    </location>
</feature>
<organism evidence="1 2">
    <name type="scientific">Candidatus Xenolissoclinum pacificiensis L6</name>
    <dbReference type="NCBI Taxonomy" id="1401685"/>
    <lineage>
        <taxon>Bacteria</taxon>
        <taxon>Pseudomonadati</taxon>
        <taxon>Pseudomonadota</taxon>
        <taxon>Alphaproteobacteria</taxon>
        <taxon>Rickettsiales</taxon>
        <taxon>Anaplasmataceae</taxon>
        <taxon>Candidatus Xenolissoclinum</taxon>
    </lineage>
</organism>
<gene>
    <name evidence="1" type="ORF">P857_308</name>
</gene>
<dbReference type="EMBL" id="AXCJ01000005">
    <property type="protein sequence ID" value="ETO91393.1"/>
    <property type="molecule type" value="Genomic_DNA"/>
</dbReference>
<dbReference type="STRING" id="1401685.P857_308"/>
<comment type="caution">
    <text evidence="1">The sequence shown here is derived from an EMBL/GenBank/DDBJ whole genome shotgun (WGS) entry which is preliminary data.</text>
</comment>
<dbReference type="AlphaFoldDB" id="W2V1S0"/>
<reference evidence="1 2" key="1">
    <citation type="journal article" date="2013" name="PLoS ONE">
        <title>Bacterial endosymbiosis in a chordate host: long-term co-evolution and conservation of secondary metabolism.</title>
        <authorList>
            <person name="Kwan J.C."/>
            <person name="Schmidt E.W."/>
        </authorList>
    </citation>
    <scope>NUCLEOTIDE SEQUENCE [LARGE SCALE GENOMIC DNA]</scope>
    <source>
        <strain evidence="2">L6</strain>
    </source>
</reference>
<proteinExistence type="predicted"/>
<evidence type="ECO:0000313" key="1">
    <source>
        <dbReference type="EMBL" id="ETO91393.1"/>
    </source>
</evidence>
<evidence type="ECO:0000313" key="2">
    <source>
        <dbReference type="Proteomes" id="UP000018951"/>
    </source>
</evidence>
<name>W2V1S0_9RICK</name>
<protein>
    <recommendedName>
        <fullName evidence="3">Transposase</fullName>
    </recommendedName>
</protein>